<sequence length="253" mass="28833">MGNANKNLSKRTISKDSFADISGRTFPGGMGEHKRGAVDSRNSFADDENGSSECRFSEDQNKCLRCSAPLATKARYCRNCYNARRTWMPRRPNRRRPALRRPPSASHTASTDNDVLFVPERNYHNMKGDVRVPNPMYSNLPNRLGSSSMDSTSDSDYDHEEERRLARLERREYLRAYMESARTDSSDESTDTSDEEDRVCGECGEGRPNAFLVHDRTAHCSLCYKCARDLFRKNGPCPECGKTIDHIIRRNLC</sequence>
<keyword evidence="2" id="KW-0863">Zinc-finger</keyword>
<gene>
    <name evidence="5" type="primary">106668529</name>
</gene>
<evidence type="ECO:0000256" key="4">
    <source>
        <dbReference type="SAM" id="MobiDB-lite"/>
    </source>
</evidence>
<evidence type="ECO:0000313" key="5">
    <source>
        <dbReference type="EnsemblMetazoa" id="XP_014252865.1"/>
    </source>
</evidence>
<dbReference type="GO" id="GO:0008270">
    <property type="term" value="F:zinc ion binding"/>
    <property type="evidence" value="ECO:0007669"/>
    <property type="project" value="UniProtKB-KW"/>
</dbReference>
<dbReference type="PANTHER" id="PTHR46858:SF5">
    <property type="entry name" value="E3 UBIQUITIN-PROTEIN LIGASE APD1-RELATED"/>
    <property type="match status" value="1"/>
</dbReference>
<feature type="region of interest" description="Disordered" evidence="4">
    <location>
        <begin position="1"/>
        <end position="55"/>
    </location>
</feature>
<dbReference type="Gene3D" id="3.30.40.10">
    <property type="entry name" value="Zinc/RING finger domain, C3HC4 (zinc finger)"/>
    <property type="match status" value="1"/>
</dbReference>
<reference evidence="5" key="1">
    <citation type="submission" date="2022-01" db="UniProtKB">
        <authorList>
            <consortium name="EnsemblMetazoa"/>
        </authorList>
    </citation>
    <scope>IDENTIFICATION</scope>
</reference>
<feature type="region of interest" description="Disordered" evidence="4">
    <location>
        <begin position="177"/>
        <end position="199"/>
    </location>
</feature>
<dbReference type="InterPro" id="IPR013083">
    <property type="entry name" value="Znf_RING/FYVE/PHD"/>
</dbReference>
<proteinExistence type="predicted"/>
<dbReference type="EnsemblMetazoa" id="XM_014397379.2">
    <property type="protein sequence ID" value="XP_014252865.1"/>
    <property type="gene ID" value="LOC106668529"/>
</dbReference>
<evidence type="ECO:0000256" key="2">
    <source>
        <dbReference type="ARBA" id="ARBA00022771"/>
    </source>
</evidence>
<keyword evidence="3" id="KW-0862">Zinc</keyword>
<dbReference type="Proteomes" id="UP000494040">
    <property type="component" value="Unassembled WGS sequence"/>
</dbReference>
<dbReference type="PANTHER" id="PTHR46858">
    <property type="entry name" value="OS05G0521000 PROTEIN"/>
    <property type="match status" value="1"/>
</dbReference>
<evidence type="ECO:0000256" key="3">
    <source>
        <dbReference type="ARBA" id="ARBA00022833"/>
    </source>
</evidence>
<protein>
    <submittedName>
        <fullName evidence="5">Uncharacterized protein</fullName>
    </submittedName>
</protein>
<feature type="compositionally biased region" description="Polar residues" evidence="4">
    <location>
        <begin position="1"/>
        <end position="11"/>
    </location>
</feature>
<feature type="region of interest" description="Disordered" evidence="4">
    <location>
        <begin position="126"/>
        <end position="162"/>
    </location>
</feature>
<organism evidence="5 6">
    <name type="scientific">Cimex lectularius</name>
    <name type="common">Bed bug</name>
    <name type="synonym">Acanthia lectularia</name>
    <dbReference type="NCBI Taxonomy" id="79782"/>
    <lineage>
        <taxon>Eukaryota</taxon>
        <taxon>Metazoa</taxon>
        <taxon>Ecdysozoa</taxon>
        <taxon>Arthropoda</taxon>
        <taxon>Hexapoda</taxon>
        <taxon>Insecta</taxon>
        <taxon>Pterygota</taxon>
        <taxon>Neoptera</taxon>
        <taxon>Paraneoptera</taxon>
        <taxon>Hemiptera</taxon>
        <taxon>Heteroptera</taxon>
        <taxon>Panheteroptera</taxon>
        <taxon>Cimicomorpha</taxon>
        <taxon>Cimicidae</taxon>
        <taxon>Cimex</taxon>
    </lineage>
</organism>
<dbReference type="GO" id="GO:0061630">
    <property type="term" value="F:ubiquitin protein ligase activity"/>
    <property type="evidence" value="ECO:0007669"/>
    <property type="project" value="TreeGrafter"/>
</dbReference>
<evidence type="ECO:0000256" key="1">
    <source>
        <dbReference type="ARBA" id="ARBA00022723"/>
    </source>
</evidence>
<feature type="compositionally biased region" description="Polar residues" evidence="4">
    <location>
        <begin position="136"/>
        <end position="145"/>
    </location>
</feature>
<dbReference type="GO" id="GO:0016567">
    <property type="term" value="P:protein ubiquitination"/>
    <property type="evidence" value="ECO:0007669"/>
    <property type="project" value="TreeGrafter"/>
</dbReference>
<accession>A0A8I6RZP5</accession>
<feature type="region of interest" description="Disordered" evidence="4">
    <location>
        <begin position="91"/>
        <end position="113"/>
    </location>
</feature>
<dbReference type="AlphaFoldDB" id="A0A8I6RZP5"/>
<keyword evidence="6" id="KW-1185">Reference proteome</keyword>
<name>A0A8I6RZP5_CIMLE</name>
<evidence type="ECO:0000313" key="6">
    <source>
        <dbReference type="Proteomes" id="UP000494040"/>
    </source>
</evidence>
<feature type="compositionally biased region" description="Acidic residues" evidence="4">
    <location>
        <begin position="186"/>
        <end position="197"/>
    </location>
</feature>
<keyword evidence="1" id="KW-0479">Metal-binding</keyword>